<feature type="transmembrane region" description="Helical" evidence="3">
    <location>
        <begin position="160"/>
        <end position="179"/>
    </location>
</feature>
<dbReference type="InterPro" id="IPR002656">
    <property type="entry name" value="Acyl_transf_3_dom"/>
</dbReference>
<comment type="caution">
    <text evidence="5">The sequence shown here is derived from an EMBL/GenBank/DDBJ whole genome shotgun (WGS) entry which is preliminary data.</text>
</comment>
<keyword evidence="3" id="KW-0472">Membrane</keyword>
<feature type="domain" description="Acyltransferase 3" evidence="4">
    <location>
        <begin position="9"/>
        <end position="326"/>
    </location>
</feature>
<dbReference type="PANTHER" id="PTHR23028:SF131">
    <property type="entry name" value="BLR2367 PROTEIN"/>
    <property type="match status" value="1"/>
</dbReference>
<keyword evidence="3" id="KW-1133">Transmembrane helix</keyword>
<evidence type="ECO:0000313" key="6">
    <source>
        <dbReference type="Proteomes" id="UP001527882"/>
    </source>
</evidence>
<name>A0ABT4QH52_9BACL</name>
<organism evidence="5 6">
    <name type="scientific">Paenibacillus gyeongsangnamensis</name>
    <dbReference type="NCBI Taxonomy" id="3388067"/>
    <lineage>
        <taxon>Bacteria</taxon>
        <taxon>Bacillati</taxon>
        <taxon>Bacillota</taxon>
        <taxon>Bacilli</taxon>
        <taxon>Bacillales</taxon>
        <taxon>Paenibacillaceae</taxon>
        <taxon>Paenibacillus</taxon>
    </lineage>
</organism>
<gene>
    <name evidence="5" type="ORF">O9H85_28275</name>
</gene>
<comment type="similarity">
    <text evidence="2">Belongs to the acyltransferase 3 family.</text>
</comment>
<sequence>MREKQNLVAVQAARGAAVVLVMLFHASQVSDHYFAYNYLGVSGMGRSGAYTFFFALTGYLMFTLYRHRFGDHSAFGPFLIKRFARIYPLYWLITAAVVPMYFIVPSFGFGYERKPSVIVESLLLWPQQNAPILGVAWSLTYVVWFYLIFSLFFIMKRRAAAALVVSWLTLIVFNALGWIHMKNSVLINFLFNEANLEFFAGVAVAYAVKRWRIGGLWWIAAGALTYPLLWMLRLGQQVPSSDLLYTLGSALLLVGVVTWQAQETRWLKPLVYCGNASYSILLASLPMMSVTFKLARGAHLIKYLGPAATVTLCFLTGLLLCLLVYRFVERPLLTTVMRQVSAAGWISSRKAVTSS</sequence>
<feature type="transmembrane region" description="Helical" evidence="3">
    <location>
        <begin position="7"/>
        <end position="27"/>
    </location>
</feature>
<keyword evidence="3" id="KW-0812">Transmembrane</keyword>
<protein>
    <submittedName>
        <fullName evidence="5">Acyltransferase</fullName>
    </submittedName>
</protein>
<feature type="transmembrane region" description="Helical" evidence="3">
    <location>
        <begin position="270"/>
        <end position="292"/>
    </location>
</feature>
<dbReference type="PANTHER" id="PTHR23028">
    <property type="entry name" value="ACETYLTRANSFERASE"/>
    <property type="match status" value="1"/>
</dbReference>
<evidence type="ECO:0000256" key="3">
    <source>
        <dbReference type="SAM" id="Phobius"/>
    </source>
</evidence>
<keyword evidence="5" id="KW-0808">Transferase</keyword>
<dbReference type="InterPro" id="IPR050879">
    <property type="entry name" value="Acyltransferase_3"/>
</dbReference>
<feature type="transmembrane region" description="Helical" evidence="3">
    <location>
        <begin position="304"/>
        <end position="328"/>
    </location>
</feature>
<feature type="transmembrane region" description="Helical" evidence="3">
    <location>
        <begin position="244"/>
        <end position="261"/>
    </location>
</feature>
<accession>A0ABT4QH52</accession>
<evidence type="ECO:0000313" key="5">
    <source>
        <dbReference type="EMBL" id="MCZ8516222.1"/>
    </source>
</evidence>
<dbReference type="GO" id="GO:0016746">
    <property type="term" value="F:acyltransferase activity"/>
    <property type="evidence" value="ECO:0007669"/>
    <property type="project" value="UniProtKB-KW"/>
</dbReference>
<comment type="subcellular location">
    <subcellularLocation>
        <location evidence="1">Membrane</location>
    </subcellularLocation>
</comment>
<dbReference type="RefSeq" id="WP_269884755.1">
    <property type="nucleotide sequence ID" value="NZ_JAQAGZ010000022.1"/>
</dbReference>
<evidence type="ECO:0000256" key="1">
    <source>
        <dbReference type="ARBA" id="ARBA00004370"/>
    </source>
</evidence>
<dbReference type="Proteomes" id="UP001527882">
    <property type="component" value="Unassembled WGS sequence"/>
</dbReference>
<feature type="transmembrane region" description="Helical" evidence="3">
    <location>
        <begin position="215"/>
        <end position="232"/>
    </location>
</feature>
<feature type="transmembrane region" description="Helical" evidence="3">
    <location>
        <begin position="131"/>
        <end position="153"/>
    </location>
</feature>
<reference evidence="5 6" key="1">
    <citation type="submission" date="2022-12" db="EMBL/GenBank/DDBJ databases">
        <title>Draft genome sequence of Paenibacillus sp. dW9.</title>
        <authorList>
            <person name="Choi E.-W."/>
            <person name="Kim D.-U."/>
        </authorList>
    </citation>
    <scope>NUCLEOTIDE SEQUENCE [LARGE SCALE GENOMIC DNA]</scope>
    <source>
        <strain evidence="6">dW9</strain>
    </source>
</reference>
<evidence type="ECO:0000256" key="2">
    <source>
        <dbReference type="ARBA" id="ARBA00007400"/>
    </source>
</evidence>
<keyword evidence="5" id="KW-0012">Acyltransferase</keyword>
<evidence type="ECO:0000259" key="4">
    <source>
        <dbReference type="Pfam" id="PF01757"/>
    </source>
</evidence>
<feature type="transmembrane region" description="Helical" evidence="3">
    <location>
        <begin position="86"/>
        <end position="111"/>
    </location>
</feature>
<feature type="transmembrane region" description="Helical" evidence="3">
    <location>
        <begin position="47"/>
        <end position="65"/>
    </location>
</feature>
<dbReference type="Pfam" id="PF01757">
    <property type="entry name" value="Acyl_transf_3"/>
    <property type="match status" value="1"/>
</dbReference>
<keyword evidence="6" id="KW-1185">Reference proteome</keyword>
<feature type="transmembrane region" description="Helical" evidence="3">
    <location>
        <begin position="185"/>
        <end position="208"/>
    </location>
</feature>
<proteinExistence type="inferred from homology"/>
<dbReference type="EMBL" id="JAQAGZ010000022">
    <property type="protein sequence ID" value="MCZ8516222.1"/>
    <property type="molecule type" value="Genomic_DNA"/>
</dbReference>